<proteinExistence type="predicted"/>
<dbReference type="EMBL" id="LT607752">
    <property type="protein sequence ID" value="SCG75899.1"/>
    <property type="molecule type" value="Genomic_DNA"/>
</dbReference>
<dbReference type="OrthoDB" id="3399090at2"/>
<gene>
    <name evidence="1" type="ORF">GA0070623_4056</name>
</gene>
<evidence type="ECO:0000313" key="1">
    <source>
        <dbReference type="EMBL" id="SCG75899.1"/>
    </source>
</evidence>
<dbReference type="AlphaFoldDB" id="A0A109IJC4"/>
<sequence length="176" mass="18659">MKLRQFAVLAALLVAASASGSGTHPSGPDIPARPIGPGQVVGLHGLSGAEFGDSETELTRRGMLRTAADTCGTTLAGHGTASPIFVDDRLVLLWLDDPMSTPEGITVGTPVGEVLSRYPSAVRLHAPPRTYRFDGLLARDGERGYLFLHDGTAVREIIAGYADWARRLFDEGYGPC</sequence>
<protein>
    <submittedName>
        <fullName evidence="1">Uncharacterized protein</fullName>
    </submittedName>
</protein>
<organism evidence="1 2">
    <name type="scientific">Micromonospora rifamycinica</name>
    <dbReference type="NCBI Taxonomy" id="291594"/>
    <lineage>
        <taxon>Bacteria</taxon>
        <taxon>Bacillati</taxon>
        <taxon>Actinomycetota</taxon>
        <taxon>Actinomycetes</taxon>
        <taxon>Micromonosporales</taxon>
        <taxon>Micromonosporaceae</taxon>
        <taxon>Micromonospora</taxon>
    </lineage>
</organism>
<evidence type="ECO:0000313" key="2">
    <source>
        <dbReference type="Proteomes" id="UP000198226"/>
    </source>
</evidence>
<name>A0A109IJC4_9ACTN</name>
<dbReference type="Proteomes" id="UP000198226">
    <property type="component" value="Chromosome I"/>
</dbReference>
<reference evidence="2" key="1">
    <citation type="submission" date="2016-06" db="EMBL/GenBank/DDBJ databases">
        <authorList>
            <person name="Varghese N."/>
            <person name="Submissions Spin"/>
        </authorList>
    </citation>
    <scope>NUCLEOTIDE SEQUENCE [LARGE SCALE GENOMIC DNA]</scope>
    <source>
        <strain evidence="2">DSM 44983</strain>
    </source>
</reference>
<keyword evidence="2" id="KW-1185">Reference proteome</keyword>
<accession>A0A109IJC4</accession>